<proteinExistence type="inferred from homology"/>
<evidence type="ECO:0000256" key="2">
    <source>
        <dbReference type="ARBA" id="ARBA00018987"/>
    </source>
</evidence>
<organism evidence="6 7">
    <name type="scientific">Hermanssonia centrifuga</name>
    <dbReference type="NCBI Taxonomy" id="98765"/>
    <lineage>
        <taxon>Eukaryota</taxon>
        <taxon>Fungi</taxon>
        <taxon>Dikarya</taxon>
        <taxon>Basidiomycota</taxon>
        <taxon>Agaricomycotina</taxon>
        <taxon>Agaricomycetes</taxon>
        <taxon>Polyporales</taxon>
        <taxon>Meruliaceae</taxon>
        <taxon>Hermanssonia</taxon>
    </lineage>
</organism>
<keyword evidence="7" id="KW-1185">Reference proteome</keyword>
<dbReference type="AlphaFoldDB" id="A0A4S4KKV4"/>
<reference evidence="6 7" key="1">
    <citation type="submission" date="2019-02" db="EMBL/GenBank/DDBJ databases">
        <title>Genome sequencing of the rare red list fungi Phlebia centrifuga.</title>
        <authorList>
            <person name="Buettner E."/>
            <person name="Kellner H."/>
        </authorList>
    </citation>
    <scope>NUCLEOTIDE SEQUENCE [LARGE SCALE GENOMIC DNA]</scope>
    <source>
        <strain evidence="6 7">DSM 108282</strain>
    </source>
</reference>
<feature type="compositionally biased region" description="Basic and acidic residues" evidence="3">
    <location>
        <begin position="267"/>
        <end position="280"/>
    </location>
</feature>
<evidence type="ECO:0000256" key="3">
    <source>
        <dbReference type="SAM" id="MobiDB-lite"/>
    </source>
</evidence>
<feature type="domain" description="RecQ mediated genome instability protein 1 OB-fold" evidence="4">
    <location>
        <begin position="70"/>
        <end position="211"/>
    </location>
</feature>
<feature type="compositionally biased region" description="Low complexity" evidence="3">
    <location>
        <begin position="236"/>
        <end position="246"/>
    </location>
</feature>
<gene>
    <name evidence="6" type="ORF">EW026_g3223</name>
</gene>
<dbReference type="GO" id="GO:0000724">
    <property type="term" value="P:double-strand break repair via homologous recombination"/>
    <property type="evidence" value="ECO:0007669"/>
    <property type="project" value="TreeGrafter"/>
</dbReference>
<feature type="region of interest" description="Disordered" evidence="3">
    <location>
        <begin position="236"/>
        <end position="355"/>
    </location>
</feature>
<dbReference type="InterPro" id="IPR049363">
    <property type="entry name" value="RMI1_N"/>
</dbReference>
<dbReference type="Pfam" id="PF21000">
    <property type="entry name" value="RMI1_N_N"/>
    <property type="match status" value="1"/>
</dbReference>
<dbReference type="InterPro" id="IPR042470">
    <property type="entry name" value="RMI1_N_C_sf"/>
</dbReference>
<dbReference type="InterPro" id="IPR013894">
    <property type="entry name" value="RMI1_OB"/>
</dbReference>
<feature type="compositionally biased region" description="Polar residues" evidence="3">
    <location>
        <begin position="454"/>
        <end position="485"/>
    </location>
</feature>
<feature type="compositionally biased region" description="Basic and acidic residues" evidence="3">
    <location>
        <begin position="331"/>
        <end position="343"/>
    </location>
</feature>
<comment type="caution">
    <text evidence="6">The sequence shown here is derived from an EMBL/GenBank/DDBJ whole genome shotgun (WGS) entry which is preliminary data.</text>
</comment>
<feature type="compositionally biased region" description="Polar residues" evidence="3">
    <location>
        <begin position="247"/>
        <end position="263"/>
    </location>
</feature>
<comment type="similarity">
    <text evidence="1">Belongs to the RMI1 family.</text>
</comment>
<protein>
    <recommendedName>
        <fullName evidence="2">RecQ-mediated genome instability protein 1</fullName>
    </recommendedName>
</protein>
<dbReference type="GO" id="GO:0031422">
    <property type="term" value="C:RecQ family helicase-topoisomerase III complex"/>
    <property type="evidence" value="ECO:0007669"/>
    <property type="project" value="TreeGrafter"/>
</dbReference>
<dbReference type="EMBL" id="SGPJ01000093">
    <property type="protein sequence ID" value="THG99071.1"/>
    <property type="molecule type" value="Genomic_DNA"/>
</dbReference>
<dbReference type="Pfam" id="PF08585">
    <property type="entry name" value="RMI1_N_C"/>
    <property type="match status" value="1"/>
</dbReference>
<feature type="region of interest" description="Disordered" evidence="3">
    <location>
        <begin position="450"/>
        <end position="505"/>
    </location>
</feature>
<dbReference type="GO" id="GO:0000712">
    <property type="term" value="P:resolution of meiotic recombination intermediates"/>
    <property type="evidence" value="ECO:0007669"/>
    <property type="project" value="TreeGrafter"/>
</dbReference>
<feature type="domain" description="RMI1 N-terminal" evidence="5">
    <location>
        <begin position="14"/>
        <end position="63"/>
    </location>
</feature>
<name>A0A4S4KKV4_9APHY</name>
<dbReference type="PANTHER" id="PTHR14790">
    <property type="entry name" value="RECQ-MEDIATED GENOME INSTABILITY PROTEIN 1 RMI1"/>
    <property type="match status" value="1"/>
</dbReference>
<feature type="compositionally biased region" description="Basic and acidic residues" evidence="3">
    <location>
        <begin position="287"/>
        <end position="307"/>
    </location>
</feature>
<dbReference type="Proteomes" id="UP000309038">
    <property type="component" value="Unassembled WGS sequence"/>
</dbReference>
<dbReference type="PANTHER" id="PTHR14790:SF15">
    <property type="entry name" value="RECQ-MEDIATED GENOME INSTABILITY PROTEIN 1"/>
    <property type="match status" value="1"/>
</dbReference>
<dbReference type="GO" id="GO:0016604">
    <property type="term" value="C:nuclear body"/>
    <property type="evidence" value="ECO:0007669"/>
    <property type="project" value="TreeGrafter"/>
</dbReference>
<accession>A0A4S4KKV4</accession>
<dbReference type="SMART" id="SM01161">
    <property type="entry name" value="DUF1767"/>
    <property type="match status" value="1"/>
</dbReference>
<dbReference type="Gene3D" id="2.40.50.770">
    <property type="entry name" value="RecQ-mediated genome instability protein Rmi1, C-terminal domain"/>
    <property type="match status" value="1"/>
</dbReference>
<evidence type="ECO:0000259" key="5">
    <source>
        <dbReference type="Pfam" id="PF21000"/>
    </source>
</evidence>
<evidence type="ECO:0000313" key="6">
    <source>
        <dbReference type="EMBL" id="THG99071.1"/>
    </source>
</evidence>
<evidence type="ECO:0000256" key="1">
    <source>
        <dbReference type="ARBA" id="ARBA00006395"/>
    </source>
</evidence>
<evidence type="ECO:0000259" key="4">
    <source>
        <dbReference type="Pfam" id="PF08585"/>
    </source>
</evidence>
<sequence>MAPPRQVVDWVKRKYPKPSVDPEWLEACYSWIESDLKLCPSKDLDAIFHNVELQLLQSSLAECMLPGTGLPANIASPSTVTVLRGPPILVEIISITEIGHSAFTLQNVRQARIERADLAGLSDEEGNNEEDENRRIPKYPRSMLRFQLSDGVTVLPAIEYRPLPDLKLGVTPLGFKMLLKDVRIQNGIAFLEPAKVVMKGWKTEELEEVQDADFVRSLRLRLGLPVAEDVPAAAPAQAEPLAVQPPRTTHTADPLTTRTTQHTPSRRPTEHIRSPLREPPEPGSSRSFHDDDAEQPRRRKLPAREHSPAPTRPILTHSRFFAVPPSPPGGGREHNVNHTDNRRVSKRKQREGGDASLSLGRVMELSPHRQSPLFLADSDEETSLAAANLRPSAFTGRKVSVRLDDDVMTETGLRNASPGPASSEFGDVDFDFEANDELLATLDKVEREYADGGSSVSHTATRTLTRTPASGTNSREQNGTESRPTQVVDLSIDDEEDEKENVPAHTRHVRRRVMRLVEEDDIIEISD</sequence>
<evidence type="ECO:0000313" key="7">
    <source>
        <dbReference type="Proteomes" id="UP000309038"/>
    </source>
</evidence>